<comment type="caution">
    <text evidence="6">The sequence shown here is derived from an EMBL/GenBank/DDBJ whole genome shotgun (WGS) entry which is preliminary data.</text>
</comment>
<accession>A0A543BIW1</accession>
<evidence type="ECO:0000256" key="3">
    <source>
        <dbReference type="ARBA" id="ARBA00022741"/>
    </source>
</evidence>
<reference evidence="6 7" key="1">
    <citation type="submission" date="2019-06" db="EMBL/GenBank/DDBJ databases">
        <title>Sequencing the genomes of 1000 actinobacteria strains.</title>
        <authorList>
            <person name="Klenk H.-P."/>
        </authorList>
    </citation>
    <scope>NUCLEOTIDE SEQUENCE [LARGE SCALE GENOMIC DNA]</scope>
    <source>
        <strain evidence="6 7">DSM 20169</strain>
    </source>
</reference>
<dbReference type="PROSITE" id="PS50893">
    <property type="entry name" value="ABC_TRANSPORTER_2"/>
    <property type="match status" value="1"/>
</dbReference>
<evidence type="ECO:0000256" key="1">
    <source>
        <dbReference type="ARBA" id="ARBA00005417"/>
    </source>
</evidence>
<protein>
    <submittedName>
        <fullName evidence="6">Oligopeptide/dipeptide transporter</fullName>
    </submittedName>
</protein>
<dbReference type="SUPFAM" id="SSF52540">
    <property type="entry name" value="P-loop containing nucleoside triphosphate hydrolases"/>
    <property type="match status" value="1"/>
</dbReference>
<proteinExistence type="inferred from homology"/>
<dbReference type="OrthoDB" id="8481147at2"/>
<dbReference type="PANTHER" id="PTHR43776">
    <property type="entry name" value="TRANSPORT ATP-BINDING PROTEIN"/>
    <property type="match status" value="1"/>
</dbReference>
<evidence type="ECO:0000313" key="6">
    <source>
        <dbReference type="EMBL" id="TQL84782.1"/>
    </source>
</evidence>
<dbReference type="PANTHER" id="PTHR43776:SF7">
    <property type="entry name" value="D,D-DIPEPTIDE TRANSPORT ATP-BINDING PROTEIN DDPF-RELATED"/>
    <property type="match status" value="1"/>
</dbReference>
<dbReference type="Pfam" id="PF00005">
    <property type="entry name" value="ABC_tran"/>
    <property type="match status" value="1"/>
</dbReference>
<dbReference type="Gene3D" id="3.40.50.300">
    <property type="entry name" value="P-loop containing nucleotide triphosphate hydrolases"/>
    <property type="match status" value="1"/>
</dbReference>
<dbReference type="GO" id="GO:0005524">
    <property type="term" value="F:ATP binding"/>
    <property type="evidence" value="ECO:0007669"/>
    <property type="project" value="UniProtKB-KW"/>
</dbReference>
<name>A0A543BIW1_9MICO</name>
<keyword evidence="2" id="KW-0813">Transport</keyword>
<dbReference type="CDD" id="cd03257">
    <property type="entry name" value="ABC_NikE_OppD_transporters"/>
    <property type="match status" value="1"/>
</dbReference>
<dbReference type="InterPro" id="IPR017871">
    <property type="entry name" value="ABC_transporter-like_CS"/>
</dbReference>
<evidence type="ECO:0000259" key="5">
    <source>
        <dbReference type="PROSITE" id="PS50893"/>
    </source>
</evidence>
<dbReference type="EMBL" id="VFOX01000001">
    <property type="protein sequence ID" value="TQL84782.1"/>
    <property type="molecule type" value="Genomic_DNA"/>
</dbReference>
<dbReference type="RefSeq" id="WP_141870805.1">
    <property type="nucleotide sequence ID" value="NZ_VFOX01000001.1"/>
</dbReference>
<comment type="similarity">
    <text evidence="1">Belongs to the ABC transporter superfamily.</text>
</comment>
<dbReference type="InterPro" id="IPR003439">
    <property type="entry name" value="ABC_transporter-like_ATP-bd"/>
</dbReference>
<dbReference type="GO" id="GO:0016887">
    <property type="term" value="F:ATP hydrolysis activity"/>
    <property type="evidence" value="ECO:0007669"/>
    <property type="project" value="InterPro"/>
</dbReference>
<sequence>MSEVSAKDGGVPDDVLRVKNVTQRFGHGDNAMVALDDVSLHVRRGETLGLVGESGSGKSTLARAILLMRKPTSGTIEFDGGDVTGLRGSALRRHRRRVQMVFQDPNDSLDPRFAIGRSVAEPLVAAGMPASDRTMRVYESLEQVGIPADAVNRFPHEFSGGQRQRIAIARAMAADPEFIVLDEPTSALDVSVQAQVLNLLVRLQERTGVTYLFITHNLAVVHHIAHRVAVMHQGKVVEEGTGEQVMNAPQHPYTRTLLESMPVLYRT</sequence>
<dbReference type="InterPro" id="IPR003593">
    <property type="entry name" value="AAA+_ATPase"/>
</dbReference>
<dbReference type="AlphaFoldDB" id="A0A543BIW1"/>
<dbReference type="InterPro" id="IPR013563">
    <property type="entry name" value="Oligopep_ABC_C"/>
</dbReference>
<gene>
    <name evidence="6" type="ORF">FB560_0375</name>
</gene>
<keyword evidence="3" id="KW-0547">Nucleotide-binding</keyword>
<dbReference type="GO" id="GO:0015833">
    <property type="term" value="P:peptide transport"/>
    <property type="evidence" value="ECO:0007669"/>
    <property type="project" value="InterPro"/>
</dbReference>
<evidence type="ECO:0000313" key="7">
    <source>
        <dbReference type="Proteomes" id="UP000317209"/>
    </source>
</evidence>
<dbReference type="GO" id="GO:0055085">
    <property type="term" value="P:transmembrane transport"/>
    <property type="evidence" value="ECO:0007669"/>
    <property type="project" value="UniProtKB-ARBA"/>
</dbReference>
<dbReference type="InterPro" id="IPR027417">
    <property type="entry name" value="P-loop_NTPase"/>
</dbReference>
<organism evidence="6 7">
    <name type="scientific">Microbacterium saperdae</name>
    <dbReference type="NCBI Taxonomy" id="69368"/>
    <lineage>
        <taxon>Bacteria</taxon>
        <taxon>Bacillati</taxon>
        <taxon>Actinomycetota</taxon>
        <taxon>Actinomycetes</taxon>
        <taxon>Micrococcales</taxon>
        <taxon>Microbacteriaceae</taxon>
        <taxon>Microbacterium</taxon>
    </lineage>
</organism>
<keyword evidence="7" id="KW-1185">Reference proteome</keyword>
<keyword evidence="4" id="KW-0067">ATP-binding</keyword>
<dbReference type="PROSITE" id="PS00211">
    <property type="entry name" value="ABC_TRANSPORTER_1"/>
    <property type="match status" value="1"/>
</dbReference>
<dbReference type="Pfam" id="PF08352">
    <property type="entry name" value="oligo_HPY"/>
    <property type="match status" value="1"/>
</dbReference>
<evidence type="ECO:0000256" key="2">
    <source>
        <dbReference type="ARBA" id="ARBA00022448"/>
    </source>
</evidence>
<feature type="domain" description="ABC transporter" evidence="5">
    <location>
        <begin position="16"/>
        <end position="258"/>
    </location>
</feature>
<dbReference type="InterPro" id="IPR050319">
    <property type="entry name" value="ABC_transp_ATP-bind"/>
</dbReference>
<dbReference type="Proteomes" id="UP000317209">
    <property type="component" value="Unassembled WGS sequence"/>
</dbReference>
<dbReference type="SMART" id="SM00382">
    <property type="entry name" value="AAA"/>
    <property type="match status" value="1"/>
</dbReference>
<evidence type="ECO:0000256" key="4">
    <source>
        <dbReference type="ARBA" id="ARBA00022840"/>
    </source>
</evidence>
<dbReference type="FunFam" id="3.40.50.300:FF:000016">
    <property type="entry name" value="Oligopeptide ABC transporter ATP-binding component"/>
    <property type="match status" value="1"/>
</dbReference>